<dbReference type="InterPro" id="IPR033753">
    <property type="entry name" value="GCV_H/Fam206"/>
</dbReference>
<dbReference type="AlphaFoldDB" id="A0A7S7NRP9"/>
<evidence type="ECO:0000313" key="2">
    <source>
        <dbReference type="EMBL" id="QOY88557.1"/>
    </source>
</evidence>
<reference evidence="2 3" key="1">
    <citation type="submission" date="2020-10" db="EMBL/GenBank/DDBJ databases">
        <title>Complete genome sequence of Paludibaculum fermentans P105T, a facultatively anaerobic acidobacterium capable of dissimilatory Fe(III) reduction.</title>
        <authorList>
            <person name="Dedysh S.N."/>
            <person name="Beletsky A.V."/>
            <person name="Kulichevskaya I.S."/>
            <person name="Mardanov A.V."/>
            <person name="Ravin N.V."/>
        </authorList>
    </citation>
    <scope>NUCLEOTIDE SEQUENCE [LARGE SCALE GENOMIC DNA]</scope>
    <source>
        <strain evidence="2 3">P105</strain>
    </source>
</reference>
<dbReference type="GO" id="GO:0005960">
    <property type="term" value="C:glycine cleavage complex"/>
    <property type="evidence" value="ECO:0007669"/>
    <property type="project" value="InterPro"/>
</dbReference>
<proteinExistence type="predicted"/>
<dbReference type="CDD" id="cd06848">
    <property type="entry name" value="GCS_H"/>
    <property type="match status" value="1"/>
</dbReference>
<dbReference type="InterPro" id="IPR011053">
    <property type="entry name" value="Single_hybrid_motif"/>
</dbReference>
<dbReference type="Pfam" id="PF01597">
    <property type="entry name" value="GCV_H"/>
    <property type="match status" value="1"/>
</dbReference>
<dbReference type="RefSeq" id="WP_194450219.1">
    <property type="nucleotide sequence ID" value="NZ_CP063849.1"/>
</dbReference>
<dbReference type="SUPFAM" id="SSF51230">
    <property type="entry name" value="Single hybrid motif"/>
    <property type="match status" value="1"/>
</dbReference>
<keyword evidence="1" id="KW-0450">Lipoyl</keyword>
<evidence type="ECO:0000313" key="3">
    <source>
        <dbReference type="Proteomes" id="UP000593892"/>
    </source>
</evidence>
<keyword evidence="3" id="KW-1185">Reference proteome</keyword>
<dbReference type="PANTHER" id="PTHR11715">
    <property type="entry name" value="GLYCINE CLEAVAGE SYSTEM H PROTEIN"/>
    <property type="match status" value="1"/>
</dbReference>
<dbReference type="Gene3D" id="2.40.50.100">
    <property type="match status" value="1"/>
</dbReference>
<sequence>MTVLLVIVTFAVFIAVDMILNRKRVPALAMAEEPQAAASAVDEEILSGFRVPATLRYHPGHTWLHRERKNVHRVGADEFAAILAGPVDRIELPKPGHWVRQGQKVISLYRGEDKIEMISPVEGEVVEVNVELANNPHLLREDPYGQGWLMSVFAPDEEGPTRNLLPANLLSSWMKEAAEGFFGLQPQLAGVTAADGGRPSKDATANLPVDAWHKAAKQYLLS</sequence>
<name>A0A7S7NRP9_PALFE</name>
<dbReference type="InterPro" id="IPR002930">
    <property type="entry name" value="GCV_H"/>
</dbReference>
<dbReference type="GO" id="GO:0009249">
    <property type="term" value="P:protein lipoylation"/>
    <property type="evidence" value="ECO:0007669"/>
    <property type="project" value="TreeGrafter"/>
</dbReference>
<protein>
    <submittedName>
        <fullName evidence="2">Glycine cleavage system protein H</fullName>
    </submittedName>
</protein>
<dbReference type="GO" id="GO:0019464">
    <property type="term" value="P:glycine decarboxylation via glycine cleavage system"/>
    <property type="evidence" value="ECO:0007669"/>
    <property type="project" value="InterPro"/>
</dbReference>
<dbReference type="Proteomes" id="UP000593892">
    <property type="component" value="Chromosome"/>
</dbReference>
<gene>
    <name evidence="2" type="ORF">IRI77_00925</name>
</gene>
<dbReference type="EMBL" id="CP063849">
    <property type="protein sequence ID" value="QOY88557.1"/>
    <property type="molecule type" value="Genomic_DNA"/>
</dbReference>
<dbReference type="KEGG" id="pfer:IRI77_00925"/>
<dbReference type="GO" id="GO:0005829">
    <property type="term" value="C:cytosol"/>
    <property type="evidence" value="ECO:0007669"/>
    <property type="project" value="TreeGrafter"/>
</dbReference>
<accession>A0A7S7NRP9</accession>
<evidence type="ECO:0000256" key="1">
    <source>
        <dbReference type="ARBA" id="ARBA00022823"/>
    </source>
</evidence>
<organism evidence="2 3">
    <name type="scientific">Paludibaculum fermentans</name>
    <dbReference type="NCBI Taxonomy" id="1473598"/>
    <lineage>
        <taxon>Bacteria</taxon>
        <taxon>Pseudomonadati</taxon>
        <taxon>Acidobacteriota</taxon>
        <taxon>Terriglobia</taxon>
        <taxon>Bryobacterales</taxon>
        <taxon>Bryobacteraceae</taxon>
        <taxon>Paludibaculum</taxon>
    </lineage>
</organism>
<dbReference type="PANTHER" id="PTHR11715:SF3">
    <property type="entry name" value="GLYCINE CLEAVAGE SYSTEM H PROTEIN-RELATED"/>
    <property type="match status" value="1"/>
</dbReference>